<dbReference type="InterPro" id="IPR001356">
    <property type="entry name" value="HD"/>
</dbReference>
<dbReference type="AlphaFoldDB" id="A0AAJ7SRP6"/>
<evidence type="ECO:0000256" key="5">
    <source>
        <dbReference type="ARBA" id="ARBA00023242"/>
    </source>
</evidence>
<dbReference type="PROSITE" id="PS50071">
    <property type="entry name" value="HOMEOBOX_2"/>
    <property type="match status" value="1"/>
</dbReference>
<dbReference type="GO" id="GO:0000981">
    <property type="term" value="F:DNA-binding transcription factor activity, RNA polymerase II-specific"/>
    <property type="evidence" value="ECO:0007669"/>
    <property type="project" value="InterPro"/>
</dbReference>
<evidence type="ECO:0000259" key="9">
    <source>
        <dbReference type="PROSITE" id="PS50071"/>
    </source>
</evidence>
<evidence type="ECO:0000256" key="2">
    <source>
        <dbReference type="ARBA" id="ARBA00022473"/>
    </source>
</evidence>
<evidence type="ECO:0000313" key="11">
    <source>
        <dbReference type="RefSeq" id="XP_032804310.1"/>
    </source>
</evidence>
<evidence type="ECO:0000256" key="3">
    <source>
        <dbReference type="ARBA" id="ARBA00023125"/>
    </source>
</evidence>
<dbReference type="SUPFAM" id="SSF46689">
    <property type="entry name" value="Homeodomain-like"/>
    <property type="match status" value="1"/>
</dbReference>
<feature type="compositionally biased region" description="Gly residues" evidence="8">
    <location>
        <begin position="176"/>
        <end position="188"/>
    </location>
</feature>
<dbReference type="GO" id="GO:0005634">
    <property type="term" value="C:nucleus"/>
    <property type="evidence" value="ECO:0007669"/>
    <property type="project" value="UniProtKB-SubCell"/>
</dbReference>
<feature type="compositionally biased region" description="Low complexity" evidence="8">
    <location>
        <begin position="149"/>
        <end position="168"/>
    </location>
</feature>
<keyword evidence="5 6" id="KW-0539">Nucleus</keyword>
<gene>
    <name evidence="11" type="primary">LOC103091753</name>
</gene>
<reference evidence="11" key="1">
    <citation type="submission" date="2025-08" db="UniProtKB">
        <authorList>
            <consortium name="RefSeq"/>
        </authorList>
    </citation>
    <scope>IDENTIFICATION</scope>
    <source>
        <tissue evidence="11">Sperm</tissue>
    </source>
</reference>
<dbReference type="CDD" id="cd00086">
    <property type="entry name" value="homeodomain"/>
    <property type="match status" value="1"/>
</dbReference>
<dbReference type="GO" id="GO:0000978">
    <property type="term" value="F:RNA polymerase II cis-regulatory region sequence-specific DNA binding"/>
    <property type="evidence" value="ECO:0007669"/>
    <property type="project" value="TreeGrafter"/>
</dbReference>
<dbReference type="PROSITE" id="PS00027">
    <property type="entry name" value="HOMEOBOX_1"/>
    <property type="match status" value="1"/>
</dbReference>
<dbReference type="SMART" id="SM00389">
    <property type="entry name" value="HOX"/>
    <property type="match status" value="1"/>
</dbReference>
<dbReference type="FunFam" id="1.10.10.60:FF:000142">
    <property type="entry name" value="homeobox protein OTX2 isoform X2"/>
    <property type="match status" value="1"/>
</dbReference>
<dbReference type="RefSeq" id="XP_032804310.1">
    <property type="nucleotide sequence ID" value="XM_032948419.1"/>
</dbReference>
<keyword evidence="4 6" id="KW-0371">Homeobox</keyword>
<dbReference type="Gene3D" id="1.10.10.60">
    <property type="entry name" value="Homeodomain-like"/>
    <property type="match status" value="1"/>
</dbReference>
<accession>A0AAJ7SRP6</accession>
<comment type="subcellular location">
    <subcellularLocation>
        <location evidence="1 6 7">Nucleus</location>
    </subcellularLocation>
</comment>
<feature type="region of interest" description="Disordered" evidence="8">
    <location>
        <begin position="99"/>
        <end position="199"/>
    </location>
</feature>
<organism evidence="10 11">
    <name type="scientific">Petromyzon marinus</name>
    <name type="common">Sea lamprey</name>
    <dbReference type="NCBI Taxonomy" id="7757"/>
    <lineage>
        <taxon>Eukaryota</taxon>
        <taxon>Metazoa</taxon>
        <taxon>Chordata</taxon>
        <taxon>Craniata</taxon>
        <taxon>Vertebrata</taxon>
        <taxon>Cyclostomata</taxon>
        <taxon>Hyperoartia</taxon>
        <taxon>Petromyzontiformes</taxon>
        <taxon>Petromyzontidae</taxon>
        <taxon>Petromyzon</taxon>
    </lineage>
</organism>
<protein>
    <submittedName>
        <fullName evidence="11">Homeobox protein otx5-A isoform X1</fullName>
    </submittedName>
</protein>
<dbReference type="Pfam" id="PF00046">
    <property type="entry name" value="Homeodomain"/>
    <property type="match status" value="1"/>
</dbReference>
<feature type="DNA-binding region" description="Homeobox" evidence="6">
    <location>
        <begin position="47"/>
        <end position="106"/>
    </location>
</feature>
<dbReference type="PANTHER" id="PTHR45793:SF5">
    <property type="entry name" value="HOMEOTIC PROTEIN OCELLILESS"/>
    <property type="match status" value="1"/>
</dbReference>
<sequence>MKLTGAHLVVHLPVISGSSTRGTWGLSHDLPASLRRLAWPQAPPRKQRRERTTFTRAQLDVLESLFSKTRYPDIFMREEVALKINLPESRVQVWFKNRRAKCRQQQQQAASGGGPAKPRPPKKKSAPQDGTPDGGGPSRFSPAAGGTGTSTSGTTTTSSGSGSNNGGHNHSHNHGGTNGAGVMGGGVPSAGTPASIWSPAPVSPGLDPLGLGALGLSGAGGAGGAGGSLGVNGGGHHHSSSVQGGSPCTVQQQQRVSYGAMGPFVQSGGYGPPQGYTAASYYGVECGGGGGGGGGGGPYLPAMTLPSHSAGLSPLSAAASSGLGVGALGQVSPHAAPLPPQCYGFAGGDYLDYKEQSASWKLNFSAAECLQDYKEQPGAAWKFQPL</sequence>
<dbReference type="KEGG" id="pmrn:103091753"/>
<keyword evidence="3 6" id="KW-0238">DNA-binding</keyword>
<dbReference type="GeneID" id="103091753"/>
<keyword evidence="2" id="KW-0217">Developmental protein</keyword>
<feature type="domain" description="Homeobox" evidence="9">
    <location>
        <begin position="45"/>
        <end position="105"/>
    </location>
</feature>
<dbReference type="InterPro" id="IPR017970">
    <property type="entry name" value="Homeobox_CS"/>
</dbReference>
<evidence type="ECO:0000256" key="8">
    <source>
        <dbReference type="SAM" id="MobiDB-lite"/>
    </source>
</evidence>
<evidence type="ECO:0000256" key="7">
    <source>
        <dbReference type="RuleBase" id="RU000682"/>
    </source>
</evidence>
<evidence type="ECO:0000256" key="1">
    <source>
        <dbReference type="ARBA" id="ARBA00004123"/>
    </source>
</evidence>
<dbReference type="Proteomes" id="UP001318040">
    <property type="component" value="Chromosome 6"/>
</dbReference>
<feature type="region of interest" description="Disordered" evidence="8">
    <location>
        <begin position="227"/>
        <end position="253"/>
    </location>
</feature>
<evidence type="ECO:0000256" key="4">
    <source>
        <dbReference type="ARBA" id="ARBA00023155"/>
    </source>
</evidence>
<evidence type="ECO:0000313" key="10">
    <source>
        <dbReference type="Proteomes" id="UP001318040"/>
    </source>
</evidence>
<keyword evidence="10" id="KW-1185">Reference proteome</keyword>
<dbReference type="InterPro" id="IPR009057">
    <property type="entry name" value="Homeodomain-like_sf"/>
</dbReference>
<evidence type="ECO:0000256" key="6">
    <source>
        <dbReference type="PROSITE-ProRule" id="PRU00108"/>
    </source>
</evidence>
<dbReference type="PANTHER" id="PTHR45793">
    <property type="entry name" value="HOMEOBOX PROTEIN"/>
    <property type="match status" value="1"/>
</dbReference>
<proteinExistence type="predicted"/>
<name>A0AAJ7SRP6_PETMA</name>